<protein>
    <recommendedName>
        <fullName evidence="2">site-specific DNA-methyltransferase (adenine-specific)</fullName>
        <ecNumber evidence="2">2.1.1.72</ecNumber>
    </recommendedName>
</protein>
<keyword evidence="9" id="KW-1185">Reference proteome</keyword>
<dbReference type="EC" id="2.1.1.72" evidence="2"/>
<dbReference type="RefSeq" id="WP_168134875.1">
    <property type="nucleotide sequence ID" value="NZ_JAAVJH010000006.1"/>
</dbReference>
<evidence type="ECO:0000256" key="2">
    <source>
        <dbReference type="ARBA" id="ARBA00011900"/>
    </source>
</evidence>
<dbReference type="InterPro" id="IPR029063">
    <property type="entry name" value="SAM-dependent_MTases_sf"/>
</dbReference>
<dbReference type="PROSITE" id="PS00092">
    <property type="entry name" value="N6_MTASE"/>
    <property type="match status" value="1"/>
</dbReference>
<keyword evidence="3" id="KW-0489">Methyltransferase</keyword>
<name>A0ABX1CMY4_9SPHN</name>
<keyword evidence="4" id="KW-0808">Transferase</keyword>
<reference evidence="8 9" key="1">
    <citation type="submission" date="2020-03" db="EMBL/GenBank/DDBJ databases">
        <authorList>
            <person name="Wang L."/>
            <person name="He N."/>
            <person name="Li Y."/>
            <person name="Fang Y."/>
            <person name="Zhang F."/>
        </authorList>
    </citation>
    <scope>NUCLEOTIDE SEQUENCE [LARGE SCALE GENOMIC DNA]</scope>
    <source>
        <strain evidence="8 9">36D10-4-7</strain>
    </source>
</reference>
<evidence type="ECO:0000313" key="9">
    <source>
        <dbReference type="Proteomes" id="UP000732399"/>
    </source>
</evidence>
<evidence type="ECO:0000256" key="3">
    <source>
        <dbReference type="ARBA" id="ARBA00022603"/>
    </source>
</evidence>
<gene>
    <name evidence="8" type="ORF">HBH26_12180</name>
</gene>
<feature type="domain" description="DNA methylase N-4/N-6" evidence="6">
    <location>
        <begin position="531"/>
        <end position="648"/>
    </location>
</feature>
<evidence type="ECO:0000313" key="8">
    <source>
        <dbReference type="EMBL" id="NJR79341.1"/>
    </source>
</evidence>
<sequence length="966" mass="106314">MTTRLIERYLPIAEIGIESVRERTPMTPFPAPNRLHVWWARRPLVASRAAVLASILPENADRDAFKHALGIHGDPVAARARIARADRLGERLGADAYGYPRAFSHNPTQEELDDLIDDPDLVVVDPTAGGGAIPFEAYRLGLSASANDLNPVATLIEKATLEYPAKFGAELLREYESIGPVWADRVRERLSDLFPPEPEEDCRPDGYLWARTVVCPYCAGKVPLSPNWRLAPDGTGVRLIPHLASGVGDAARHCSFEIVDNVKDQSEGTVAGGDGICPYPDCGRPIDGDDIKRQAQAGGMGDQLFAVVYKRQLVTKTKTGKNRIKWIRGYRAPTEDDDNSEMLSTALADKLSEWEVMDVVPSEAYPANTNDDRPRQYGMPLWRDMFSARQLLAHGTGVEVFRELLEADRANGLLSEARAAAYVYLAIGMDKLRDYGSRMTRWIVNRETLANTFDRHDFAFKWSYAEMALLIEGMGFDWAVEATGKALKELITMVGANKRGDMLDAVQKTTGTITVTNGSGASMPHLADKSVDAVVMDPPYGANVMYAELSDFFYVWLKRTAGLVVPELFTRRLADKETEAVANKAHFKGQKGADKLANRDYQDKMAGIFAECRRVLKDDGIMTVMFTHKDTGAWDALAMSLMDAGFVITASWPVNTEASGSLHIKDKAAANSTIFLVCRPRLEQGGEASYWEEVEPLVAKAVRERIDEFQASGIAGVDLYLASFGPALEAFSRHWPLTRGTPAPQPPAKRGSQGDLLEEFDPYAVRPEDALNAARREVKAWRLAQLADRRASRDMDPATAWVALAWDAFRAPQFAYDEGLRLARAVGLDMTQVVGRLAEKKGSDLKLWDSATRVAKGALGPADGSRGMIDALHHAANTARKQSVEAARDQLEANGLLNDDEFKVALEVMLEVLPPSKTFSGIDADDAVKPAADDFDALEKLRRIVYGEEIGAPKQLSLYEQLEAAE</sequence>
<dbReference type="InterPro" id="IPR009537">
    <property type="entry name" value="DUF1156"/>
</dbReference>
<dbReference type="Pfam" id="PF06634">
    <property type="entry name" value="DUF1156"/>
    <property type="match status" value="1"/>
</dbReference>
<feature type="domain" description="DUF1156" evidence="7">
    <location>
        <begin position="9"/>
        <end position="59"/>
    </location>
</feature>
<comment type="caution">
    <text evidence="8">The sequence shown here is derived from an EMBL/GenBank/DDBJ whole genome shotgun (WGS) entry which is preliminary data.</text>
</comment>
<dbReference type="SUPFAM" id="SSF53335">
    <property type="entry name" value="S-adenosyl-L-methionine-dependent methyltransferases"/>
    <property type="match status" value="2"/>
</dbReference>
<dbReference type="InterPro" id="IPR002052">
    <property type="entry name" value="DNA_methylase_N6_adenine_CS"/>
</dbReference>
<dbReference type="EMBL" id="JAAVJH010000006">
    <property type="protein sequence ID" value="NJR79341.1"/>
    <property type="molecule type" value="Genomic_DNA"/>
</dbReference>
<evidence type="ECO:0000259" key="6">
    <source>
        <dbReference type="Pfam" id="PF01555"/>
    </source>
</evidence>
<comment type="similarity">
    <text evidence="1">Belongs to the N(4)/N(6)-methyltransferase family.</text>
</comment>
<organism evidence="8 9">
    <name type="scientific">Sphingomonas corticis</name>
    <dbReference type="NCBI Taxonomy" id="2722791"/>
    <lineage>
        <taxon>Bacteria</taxon>
        <taxon>Pseudomonadati</taxon>
        <taxon>Pseudomonadota</taxon>
        <taxon>Alphaproteobacteria</taxon>
        <taxon>Sphingomonadales</taxon>
        <taxon>Sphingomonadaceae</taxon>
        <taxon>Sphingomonas</taxon>
    </lineage>
</organism>
<dbReference type="Gene3D" id="3.40.50.150">
    <property type="entry name" value="Vaccinia Virus protein VP39"/>
    <property type="match status" value="1"/>
</dbReference>
<evidence type="ECO:0000256" key="5">
    <source>
        <dbReference type="ARBA" id="ARBA00047942"/>
    </source>
</evidence>
<accession>A0ABX1CMY4</accession>
<evidence type="ECO:0000256" key="1">
    <source>
        <dbReference type="ARBA" id="ARBA00006594"/>
    </source>
</evidence>
<evidence type="ECO:0000256" key="4">
    <source>
        <dbReference type="ARBA" id="ARBA00022679"/>
    </source>
</evidence>
<dbReference type="InterPro" id="IPR002941">
    <property type="entry name" value="DNA_methylase_N4/N6"/>
</dbReference>
<proteinExistence type="inferred from homology"/>
<dbReference type="Proteomes" id="UP000732399">
    <property type="component" value="Unassembled WGS sequence"/>
</dbReference>
<comment type="catalytic activity">
    <reaction evidence="5">
        <text>a 2'-deoxyadenosine in DNA + S-adenosyl-L-methionine = an N(6)-methyl-2'-deoxyadenosine in DNA + S-adenosyl-L-homocysteine + H(+)</text>
        <dbReference type="Rhea" id="RHEA:15197"/>
        <dbReference type="Rhea" id="RHEA-COMP:12418"/>
        <dbReference type="Rhea" id="RHEA-COMP:12419"/>
        <dbReference type="ChEBI" id="CHEBI:15378"/>
        <dbReference type="ChEBI" id="CHEBI:57856"/>
        <dbReference type="ChEBI" id="CHEBI:59789"/>
        <dbReference type="ChEBI" id="CHEBI:90615"/>
        <dbReference type="ChEBI" id="CHEBI:90616"/>
        <dbReference type="EC" id="2.1.1.72"/>
    </reaction>
</comment>
<dbReference type="Pfam" id="PF01555">
    <property type="entry name" value="N6_N4_Mtase"/>
    <property type="match status" value="1"/>
</dbReference>
<evidence type="ECO:0000259" key="7">
    <source>
        <dbReference type="Pfam" id="PF06634"/>
    </source>
</evidence>